<keyword evidence="9" id="KW-1185">Reference proteome</keyword>
<dbReference type="PANTHER" id="PTHR37820:SF1">
    <property type="entry name" value="CELL DIVISION PROTEIN FTSQ"/>
    <property type="match status" value="1"/>
</dbReference>
<evidence type="ECO:0000256" key="4">
    <source>
        <dbReference type="ARBA" id="ARBA00022989"/>
    </source>
</evidence>
<evidence type="ECO:0000256" key="1">
    <source>
        <dbReference type="ARBA" id="ARBA00022475"/>
    </source>
</evidence>
<dbReference type="InterPro" id="IPR013685">
    <property type="entry name" value="POTRA_FtsQ_type"/>
</dbReference>
<comment type="caution">
    <text evidence="8">The sequence shown here is derived from an EMBL/GenBank/DDBJ whole genome shotgun (WGS) entry which is preliminary data.</text>
</comment>
<keyword evidence="5" id="KW-0131">Cell cycle</keyword>
<proteinExistence type="predicted"/>
<evidence type="ECO:0000313" key="9">
    <source>
        <dbReference type="Proteomes" id="UP000316406"/>
    </source>
</evidence>
<evidence type="ECO:0000259" key="7">
    <source>
        <dbReference type="Pfam" id="PF08478"/>
    </source>
</evidence>
<dbReference type="Proteomes" id="UP000316406">
    <property type="component" value="Unassembled WGS sequence"/>
</dbReference>
<organism evidence="8 9">
    <name type="scientific">Brevibacterium aurantiacum</name>
    <dbReference type="NCBI Taxonomy" id="273384"/>
    <lineage>
        <taxon>Bacteria</taxon>
        <taxon>Bacillati</taxon>
        <taxon>Actinomycetota</taxon>
        <taxon>Actinomycetes</taxon>
        <taxon>Micrococcales</taxon>
        <taxon>Brevibacteriaceae</taxon>
        <taxon>Brevibacterium</taxon>
    </lineage>
</organism>
<evidence type="ECO:0000256" key="6">
    <source>
        <dbReference type="SAM" id="Phobius"/>
    </source>
</evidence>
<dbReference type="PANTHER" id="PTHR37820">
    <property type="entry name" value="CELL DIVISION PROTEIN DIVIB"/>
    <property type="match status" value="1"/>
</dbReference>
<sequence>MAPLPEPRTGDNSTADLTGVIRARRNQVWRQRLVLIGAVAAVLVIAAVLWLSPLLALDKVSVKGSELVDHEQVSESVLDTEGGTPLPRVRPGTVEKKVLKAFPRAKQASVHYSGPRSLSIQITDRDPVLAITTTGGFKLFDDEAVNLGTVKKAPKSVTVLEESDGAPDQKTVAAVIRFMAELRPQLRSDLASIHAKDENNLAGVIDTGNAKAKVVFGDSTSASLKMRTALQLAADGRTEIDVSIPSVPVTN</sequence>
<gene>
    <name evidence="8" type="ORF">FO013_17145</name>
</gene>
<reference evidence="8 9" key="1">
    <citation type="submission" date="2019-07" db="EMBL/GenBank/DDBJ databases">
        <title>Draft genome sequence of Brevibacterium aurantiacum XU54 isolated from Xinjiang China.</title>
        <authorList>
            <person name="Xu X."/>
        </authorList>
    </citation>
    <scope>NUCLEOTIDE SEQUENCE [LARGE SCALE GENOMIC DNA]</scope>
    <source>
        <strain evidence="8 9">XU54</strain>
    </source>
</reference>
<keyword evidence="2" id="KW-0132">Cell division</keyword>
<dbReference type="AlphaFoldDB" id="A0A556C9B9"/>
<dbReference type="Pfam" id="PF08478">
    <property type="entry name" value="POTRA_1"/>
    <property type="match status" value="1"/>
</dbReference>
<dbReference type="GO" id="GO:0051301">
    <property type="term" value="P:cell division"/>
    <property type="evidence" value="ECO:0007669"/>
    <property type="project" value="UniProtKB-KW"/>
</dbReference>
<feature type="transmembrane region" description="Helical" evidence="6">
    <location>
        <begin position="33"/>
        <end position="51"/>
    </location>
</feature>
<dbReference type="OrthoDB" id="9790760at2"/>
<dbReference type="RefSeq" id="WP_143923779.1">
    <property type="nucleotide sequence ID" value="NZ_VLTK01000011.1"/>
</dbReference>
<evidence type="ECO:0000256" key="2">
    <source>
        <dbReference type="ARBA" id="ARBA00022618"/>
    </source>
</evidence>
<keyword evidence="4 6" id="KW-1133">Transmembrane helix</keyword>
<keyword evidence="6" id="KW-0472">Membrane</keyword>
<feature type="domain" description="POTRA" evidence="7">
    <location>
        <begin position="57"/>
        <end position="125"/>
    </location>
</feature>
<keyword evidence="3 6" id="KW-0812">Transmembrane</keyword>
<dbReference type="GO" id="GO:0005886">
    <property type="term" value="C:plasma membrane"/>
    <property type="evidence" value="ECO:0007669"/>
    <property type="project" value="TreeGrafter"/>
</dbReference>
<protein>
    <submittedName>
        <fullName evidence="8">FtsQ-type POTRA domain-containing protein</fullName>
    </submittedName>
</protein>
<dbReference type="InterPro" id="IPR050487">
    <property type="entry name" value="FtsQ_DivIB"/>
</dbReference>
<evidence type="ECO:0000313" key="8">
    <source>
        <dbReference type="EMBL" id="TSI13618.1"/>
    </source>
</evidence>
<keyword evidence="1" id="KW-1003">Cell membrane</keyword>
<evidence type="ECO:0000256" key="3">
    <source>
        <dbReference type="ARBA" id="ARBA00022692"/>
    </source>
</evidence>
<evidence type="ECO:0000256" key="5">
    <source>
        <dbReference type="ARBA" id="ARBA00023306"/>
    </source>
</evidence>
<name>A0A556C9B9_BREAU</name>
<accession>A0A556C9B9</accession>
<dbReference type="EMBL" id="VLTK01000011">
    <property type="protein sequence ID" value="TSI13618.1"/>
    <property type="molecule type" value="Genomic_DNA"/>
</dbReference>